<proteinExistence type="predicted"/>
<feature type="compositionally biased region" description="Acidic residues" evidence="1">
    <location>
        <begin position="29"/>
        <end position="38"/>
    </location>
</feature>
<name>A0A9D1IBE4_9FIRM</name>
<accession>A0A9D1IBE4</accession>
<dbReference type="Proteomes" id="UP000824072">
    <property type="component" value="Unassembled WGS sequence"/>
</dbReference>
<gene>
    <name evidence="2" type="ORF">IAB02_06320</name>
</gene>
<dbReference type="EMBL" id="DVMU01000142">
    <property type="protein sequence ID" value="HIU34163.1"/>
    <property type="molecule type" value="Genomic_DNA"/>
</dbReference>
<sequence>MEKKWNPLYSRTSAASATESTGSVPVLPEDAEQAESYDDLFPGAHEIPVSSPAQPQRKKPQP</sequence>
<evidence type="ECO:0000313" key="3">
    <source>
        <dbReference type="Proteomes" id="UP000824072"/>
    </source>
</evidence>
<feature type="compositionally biased region" description="Low complexity" evidence="1">
    <location>
        <begin position="10"/>
        <end position="23"/>
    </location>
</feature>
<evidence type="ECO:0000256" key="1">
    <source>
        <dbReference type="SAM" id="MobiDB-lite"/>
    </source>
</evidence>
<reference evidence="2" key="2">
    <citation type="journal article" date="2021" name="PeerJ">
        <title>Extensive microbial diversity within the chicken gut microbiome revealed by metagenomics and culture.</title>
        <authorList>
            <person name="Gilroy R."/>
            <person name="Ravi A."/>
            <person name="Getino M."/>
            <person name="Pursley I."/>
            <person name="Horton D.L."/>
            <person name="Alikhan N.F."/>
            <person name="Baker D."/>
            <person name="Gharbi K."/>
            <person name="Hall N."/>
            <person name="Watson M."/>
            <person name="Adriaenssens E.M."/>
            <person name="Foster-Nyarko E."/>
            <person name="Jarju S."/>
            <person name="Secka A."/>
            <person name="Antonio M."/>
            <person name="Oren A."/>
            <person name="Chaudhuri R.R."/>
            <person name="La Ragione R."/>
            <person name="Hildebrand F."/>
            <person name="Pallen M.J."/>
        </authorList>
    </citation>
    <scope>NUCLEOTIDE SEQUENCE</scope>
    <source>
        <strain evidence="2">ChiHcec3-11533</strain>
    </source>
</reference>
<evidence type="ECO:0000313" key="2">
    <source>
        <dbReference type="EMBL" id="HIU34163.1"/>
    </source>
</evidence>
<protein>
    <submittedName>
        <fullName evidence="2">Uncharacterized protein</fullName>
    </submittedName>
</protein>
<dbReference type="AlphaFoldDB" id="A0A9D1IBE4"/>
<reference evidence="2" key="1">
    <citation type="submission" date="2020-10" db="EMBL/GenBank/DDBJ databases">
        <authorList>
            <person name="Gilroy R."/>
        </authorList>
    </citation>
    <scope>NUCLEOTIDE SEQUENCE</scope>
    <source>
        <strain evidence="2">ChiHcec3-11533</strain>
    </source>
</reference>
<organism evidence="2 3">
    <name type="scientific">Candidatus Pullichristensenella excrementigallinarum</name>
    <dbReference type="NCBI Taxonomy" id="2840907"/>
    <lineage>
        <taxon>Bacteria</taxon>
        <taxon>Bacillati</taxon>
        <taxon>Bacillota</taxon>
        <taxon>Clostridia</taxon>
        <taxon>Candidatus Pullichristensenella</taxon>
    </lineage>
</organism>
<comment type="caution">
    <text evidence="2">The sequence shown here is derived from an EMBL/GenBank/DDBJ whole genome shotgun (WGS) entry which is preliminary data.</text>
</comment>
<feature type="region of interest" description="Disordered" evidence="1">
    <location>
        <begin position="1"/>
        <end position="62"/>
    </location>
</feature>